<proteinExistence type="predicted"/>
<sequence length="129" mass="14970">MNFKTVEKFILDLDYTIISKNGKEGFFLIENNFDGIKNLIVGVTPPIIIFEQHLFSLHTDNLHIFKSLLIKNRDIIHGAFALTEDGKRVIFRYTLQLHNLDQNEFDAAINSLSLLLSEYNKQLIQFSKQ</sequence>
<organism evidence="1 2">
    <name type="scientific">Sphingobacterium litopenaei</name>
    <dbReference type="NCBI Taxonomy" id="2763500"/>
    <lineage>
        <taxon>Bacteria</taxon>
        <taxon>Pseudomonadati</taxon>
        <taxon>Bacteroidota</taxon>
        <taxon>Sphingobacteriia</taxon>
        <taxon>Sphingobacteriales</taxon>
        <taxon>Sphingobacteriaceae</taxon>
        <taxon>Sphingobacterium</taxon>
    </lineage>
</organism>
<dbReference type="InterPro" id="IPR054345">
    <property type="entry name" value="Tir-like"/>
</dbReference>
<comment type="caution">
    <text evidence="1">The sequence shown here is derived from an EMBL/GenBank/DDBJ whole genome shotgun (WGS) entry which is preliminary data.</text>
</comment>
<evidence type="ECO:0000313" key="2">
    <source>
        <dbReference type="Proteomes" id="UP000651271"/>
    </source>
</evidence>
<name>A0ABR7YAF2_9SPHI</name>
<accession>A0ABR7YAF2</accession>
<dbReference type="Pfam" id="PF22550">
    <property type="entry name" value="CesT_Tir_1"/>
    <property type="match status" value="1"/>
</dbReference>
<evidence type="ECO:0000313" key="1">
    <source>
        <dbReference type="EMBL" id="MBD1428286.1"/>
    </source>
</evidence>
<dbReference type="Gene3D" id="3.30.1460.10">
    <property type="match status" value="1"/>
</dbReference>
<dbReference type="SUPFAM" id="SSF69635">
    <property type="entry name" value="Type III secretory system chaperone-like"/>
    <property type="match status" value="1"/>
</dbReference>
<keyword evidence="2" id="KW-1185">Reference proteome</keyword>
<dbReference type="EMBL" id="JACOIJ010000002">
    <property type="protein sequence ID" value="MBD1428286.1"/>
    <property type="molecule type" value="Genomic_DNA"/>
</dbReference>
<gene>
    <name evidence="1" type="ORF">H8B04_01685</name>
</gene>
<dbReference type="RefSeq" id="WP_165290009.1">
    <property type="nucleotide sequence ID" value="NZ_JACOIJ010000002.1"/>
</dbReference>
<protein>
    <submittedName>
        <fullName evidence="1">Molecular chaperone Tir</fullName>
    </submittedName>
</protein>
<dbReference type="Proteomes" id="UP000651271">
    <property type="component" value="Unassembled WGS sequence"/>
</dbReference>
<reference evidence="1 2" key="1">
    <citation type="submission" date="2020-08" db="EMBL/GenBank/DDBJ databases">
        <title>Sphingobacterium sp. DN04309 isolated from aquaculture water.</title>
        <authorList>
            <person name="Zhang M."/>
        </authorList>
    </citation>
    <scope>NUCLEOTIDE SEQUENCE [LARGE SCALE GENOMIC DNA]</scope>
    <source>
        <strain evidence="1 2">DN04309</strain>
    </source>
</reference>